<protein>
    <submittedName>
        <fullName evidence="1">Uncharacterized protein</fullName>
    </submittedName>
</protein>
<evidence type="ECO:0000313" key="2">
    <source>
        <dbReference type="Proteomes" id="UP000193240"/>
    </source>
</evidence>
<keyword evidence="2" id="KW-1185">Reference proteome</keyword>
<dbReference type="Proteomes" id="UP000193240">
    <property type="component" value="Unassembled WGS sequence"/>
</dbReference>
<proteinExistence type="predicted"/>
<dbReference type="InParanoid" id="A0A1Y2LSE1"/>
<accession>A0A1Y2LSE1</accession>
<evidence type="ECO:0000313" key="1">
    <source>
        <dbReference type="EMBL" id="OSS46522.1"/>
    </source>
</evidence>
<gene>
    <name evidence="1" type="ORF">B5807_08644</name>
</gene>
<reference evidence="1 2" key="1">
    <citation type="journal article" date="2017" name="Genome Announc.">
        <title>Genome sequence of the saprophytic ascomycete Epicoccum nigrum ICMP 19927 strain isolated from New Zealand.</title>
        <authorList>
            <person name="Fokin M."/>
            <person name="Fleetwood D."/>
            <person name="Weir B.S."/>
            <person name="Villas-Boas S.G."/>
        </authorList>
    </citation>
    <scope>NUCLEOTIDE SEQUENCE [LARGE SCALE GENOMIC DNA]</scope>
    <source>
        <strain evidence="1 2">ICMP 19927</strain>
    </source>
</reference>
<organism evidence="1 2">
    <name type="scientific">Epicoccum nigrum</name>
    <name type="common">Soil fungus</name>
    <name type="synonym">Epicoccum purpurascens</name>
    <dbReference type="NCBI Taxonomy" id="105696"/>
    <lineage>
        <taxon>Eukaryota</taxon>
        <taxon>Fungi</taxon>
        <taxon>Dikarya</taxon>
        <taxon>Ascomycota</taxon>
        <taxon>Pezizomycotina</taxon>
        <taxon>Dothideomycetes</taxon>
        <taxon>Pleosporomycetidae</taxon>
        <taxon>Pleosporales</taxon>
        <taxon>Pleosporineae</taxon>
        <taxon>Didymellaceae</taxon>
        <taxon>Epicoccum</taxon>
    </lineage>
</organism>
<dbReference type="EMBL" id="KZ107851">
    <property type="protein sequence ID" value="OSS46522.1"/>
    <property type="molecule type" value="Genomic_DNA"/>
</dbReference>
<dbReference type="AlphaFoldDB" id="A0A1Y2LSE1"/>
<name>A0A1Y2LSE1_EPING</name>
<sequence length="201" mass="21647">MEAAVHWAALKSSMQDSALARARSYRSWSLELSGQHGAELSLIVAAQSQPSLSSTIVLFYTALALACLKFGSFTSPRYSSQQTSGTGSGSVPRRTTHFFHPRPAFACGAWCAEQLQLLTFRDPFSSSDTASPRRCRALQVPLTPQTPPAASTCTCTCTLGLTRTLAETRRIDAGHAAASVAHWILLGFGREQRCRLSAAQP</sequence>